<dbReference type="Proteomes" id="UP001501414">
    <property type="component" value="Unassembled WGS sequence"/>
</dbReference>
<dbReference type="PANTHER" id="PTHR30457">
    <property type="entry name" value="5'-NUCLEOTIDASE SURE"/>
    <property type="match status" value="1"/>
</dbReference>
<comment type="similarity">
    <text evidence="2">Belongs to the SurE nucleotidase family.</text>
</comment>
<evidence type="ECO:0000256" key="1">
    <source>
        <dbReference type="ARBA" id="ARBA00000815"/>
    </source>
</evidence>
<dbReference type="RefSeq" id="WP_344021438.1">
    <property type="nucleotide sequence ID" value="NZ_BAAAJK010000007.1"/>
</dbReference>
<proteinExistence type="inferred from homology"/>
<accession>A0ABP4IGJ0</accession>
<dbReference type="InterPro" id="IPR030048">
    <property type="entry name" value="SurE"/>
</dbReference>
<dbReference type="Pfam" id="PF01975">
    <property type="entry name" value="SurE"/>
    <property type="match status" value="1"/>
</dbReference>
<protein>
    <recommendedName>
        <fullName evidence="3">5'-nucleotidase</fullName>
        <ecNumber evidence="3">3.1.3.5</ecNumber>
    </recommendedName>
</protein>
<dbReference type="SUPFAM" id="SSF64167">
    <property type="entry name" value="SurE-like"/>
    <property type="match status" value="1"/>
</dbReference>
<dbReference type="EC" id="3.1.3.5" evidence="3"/>
<keyword evidence="4" id="KW-0479">Metal-binding</keyword>
<comment type="caution">
    <text evidence="7">The sequence shown here is derived from an EMBL/GenBank/DDBJ whole genome shotgun (WGS) entry which is preliminary data.</text>
</comment>
<keyword evidence="8" id="KW-1185">Reference proteome</keyword>
<gene>
    <name evidence="7" type="ORF">GCM10009613_23560</name>
</gene>
<comment type="catalytic activity">
    <reaction evidence="1">
        <text>a ribonucleoside 5'-phosphate + H2O = a ribonucleoside + phosphate</text>
        <dbReference type="Rhea" id="RHEA:12484"/>
        <dbReference type="ChEBI" id="CHEBI:15377"/>
        <dbReference type="ChEBI" id="CHEBI:18254"/>
        <dbReference type="ChEBI" id="CHEBI:43474"/>
        <dbReference type="ChEBI" id="CHEBI:58043"/>
        <dbReference type="EC" id="3.1.3.5"/>
    </reaction>
</comment>
<dbReference type="EMBL" id="BAAAJK010000007">
    <property type="protein sequence ID" value="GAA1387610.1"/>
    <property type="molecule type" value="Genomic_DNA"/>
</dbReference>
<dbReference type="Gene3D" id="3.40.1210.10">
    <property type="entry name" value="Survival protein SurE-like phosphatase/nucleotidase"/>
    <property type="match status" value="1"/>
</dbReference>
<evidence type="ECO:0000259" key="6">
    <source>
        <dbReference type="Pfam" id="PF01975"/>
    </source>
</evidence>
<evidence type="ECO:0000256" key="2">
    <source>
        <dbReference type="ARBA" id="ARBA00011062"/>
    </source>
</evidence>
<dbReference type="InterPro" id="IPR036523">
    <property type="entry name" value="SurE-like_sf"/>
</dbReference>
<evidence type="ECO:0000256" key="3">
    <source>
        <dbReference type="ARBA" id="ARBA00012643"/>
    </source>
</evidence>
<keyword evidence="5" id="KW-0378">Hydrolase</keyword>
<reference evidence="8" key="1">
    <citation type="journal article" date="2019" name="Int. J. Syst. Evol. Microbiol.">
        <title>The Global Catalogue of Microorganisms (GCM) 10K type strain sequencing project: providing services to taxonomists for standard genome sequencing and annotation.</title>
        <authorList>
            <consortium name="The Broad Institute Genomics Platform"/>
            <consortium name="The Broad Institute Genome Sequencing Center for Infectious Disease"/>
            <person name="Wu L."/>
            <person name="Ma J."/>
        </authorList>
    </citation>
    <scope>NUCLEOTIDE SEQUENCE [LARGE SCALE GENOMIC DNA]</scope>
    <source>
        <strain evidence="8">JCM 11896</strain>
    </source>
</reference>
<evidence type="ECO:0000313" key="8">
    <source>
        <dbReference type="Proteomes" id="UP001501414"/>
    </source>
</evidence>
<evidence type="ECO:0000256" key="4">
    <source>
        <dbReference type="ARBA" id="ARBA00022723"/>
    </source>
</evidence>
<feature type="domain" description="Survival protein SurE-like phosphatase/nucleotidase" evidence="6">
    <location>
        <begin position="5"/>
        <end position="190"/>
    </location>
</feature>
<dbReference type="PANTHER" id="PTHR30457:SF0">
    <property type="entry name" value="PHOSPHATASE, PUTATIVE (AFU_ORTHOLOGUE AFUA_4G01070)-RELATED"/>
    <property type="match status" value="1"/>
</dbReference>
<dbReference type="InterPro" id="IPR002828">
    <property type="entry name" value="SurE-like_Pase/nucleotidase"/>
</dbReference>
<evidence type="ECO:0000313" key="7">
    <source>
        <dbReference type="EMBL" id="GAA1387610.1"/>
    </source>
</evidence>
<sequence length="257" mass="26084">MPLALLTNDDGVHAPGLHALARAARDAGLDVIVAAPAGDASGAGGSVRCVLTDGHIGVTEHEIPALDGIPAYGVDADPGFIVRAAGQGWFDREPDLVLSGINPGANTGGQVLHSGTVGAVLAGTLNGWSGIAFSLHCGLRLPERPNWASATGLLGELLERLAGRPAGTAWSVNVPDVPQPELPALREARLCDSGAVRVRMVHRGPDGERPGGLRALVSEHYGEAEPGTDVALLAAGHPTITELAPIGHRAGATGYPG</sequence>
<evidence type="ECO:0000256" key="5">
    <source>
        <dbReference type="ARBA" id="ARBA00022801"/>
    </source>
</evidence>
<name>A0ABP4IGJ0_9PSEU</name>
<organism evidence="7 8">
    <name type="scientific">Pseudonocardia kongjuensis</name>
    <dbReference type="NCBI Taxonomy" id="102227"/>
    <lineage>
        <taxon>Bacteria</taxon>
        <taxon>Bacillati</taxon>
        <taxon>Actinomycetota</taxon>
        <taxon>Actinomycetes</taxon>
        <taxon>Pseudonocardiales</taxon>
        <taxon>Pseudonocardiaceae</taxon>
        <taxon>Pseudonocardia</taxon>
    </lineage>
</organism>